<reference evidence="2" key="1">
    <citation type="submission" date="2018-11" db="EMBL/GenBank/DDBJ databases">
        <authorList>
            <consortium name="Pathogen Informatics"/>
        </authorList>
    </citation>
    <scope>NUCLEOTIDE SEQUENCE</scope>
</reference>
<evidence type="ECO:0000313" key="3">
    <source>
        <dbReference type="Proteomes" id="UP000784294"/>
    </source>
</evidence>
<name>A0A448WTM9_9PLAT</name>
<protein>
    <submittedName>
        <fullName evidence="2">Uncharacterized protein</fullName>
    </submittedName>
</protein>
<evidence type="ECO:0000313" key="2">
    <source>
        <dbReference type="EMBL" id="VEL19999.1"/>
    </source>
</evidence>
<comment type="caution">
    <text evidence="2">The sequence shown here is derived from an EMBL/GenBank/DDBJ whole genome shotgun (WGS) entry which is preliminary data.</text>
</comment>
<feature type="transmembrane region" description="Helical" evidence="1">
    <location>
        <begin position="12"/>
        <end position="28"/>
    </location>
</feature>
<evidence type="ECO:0000256" key="1">
    <source>
        <dbReference type="SAM" id="Phobius"/>
    </source>
</evidence>
<sequence length="134" mass="14488">MSFVVWCPEVGNCLLLAASAFVGLVIWLRQQFHLAAQMAFIVAFGADGATDLPAKRKRTQRLVAVRQPPAIESCPLHHPPTFAAIPRVKSTFLLRPCSWTFHLPRVLAGSATPAGVSSLRLSLAETRSSIGKAI</sequence>
<dbReference type="AlphaFoldDB" id="A0A448WTM9"/>
<proteinExistence type="predicted"/>
<organism evidence="2 3">
    <name type="scientific">Protopolystoma xenopodis</name>
    <dbReference type="NCBI Taxonomy" id="117903"/>
    <lineage>
        <taxon>Eukaryota</taxon>
        <taxon>Metazoa</taxon>
        <taxon>Spiralia</taxon>
        <taxon>Lophotrochozoa</taxon>
        <taxon>Platyhelminthes</taxon>
        <taxon>Monogenea</taxon>
        <taxon>Polyopisthocotylea</taxon>
        <taxon>Polystomatidea</taxon>
        <taxon>Polystomatidae</taxon>
        <taxon>Protopolystoma</taxon>
    </lineage>
</organism>
<dbReference type="Proteomes" id="UP000784294">
    <property type="component" value="Unassembled WGS sequence"/>
</dbReference>
<dbReference type="EMBL" id="CAAALY010044268">
    <property type="protein sequence ID" value="VEL19999.1"/>
    <property type="molecule type" value="Genomic_DNA"/>
</dbReference>
<keyword evidence="1" id="KW-0472">Membrane</keyword>
<keyword evidence="3" id="KW-1185">Reference proteome</keyword>
<gene>
    <name evidence="2" type="ORF">PXEA_LOCUS13439</name>
</gene>
<accession>A0A448WTM9</accession>
<keyword evidence="1" id="KW-1133">Transmembrane helix</keyword>
<keyword evidence="1" id="KW-0812">Transmembrane</keyword>